<evidence type="ECO:0000313" key="4">
    <source>
        <dbReference type="WBParaSite" id="ACRNAN_scaffold1896.g10075.t1"/>
    </source>
</evidence>
<protein>
    <submittedName>
        <fullName evidence="4">G-protein coupled receptors family 1 profile domain-containing protein</fullName>
    </submittedName>
</protein>
<keyword evidence="3" id="KW-1185">Reference proteome</keyword>
<organism evidence="3 4">
    <name type="scientific">Acrobeloides nanus</name>
    <dbReference type="NCBI Taxonomy" id="290746"/>
    <lineage>
        <taxon>Eukaryota</taxon>
        <taxon>Metazoa</taxon>
        <taxon>Ecdysozoa</taxon>
        <taxon>Nematoda</taxon>
        <taxon>Chromadorea</taxon>
        <taxon>Rhabditida</taxon>
        <taxon>Tylenchina</taxon>
        <taxon>Cephalobomorpha</taxon>
        <taxon>Cephaloboidea</taxon>
        <taxon>Cephalobidae</taxon>
        <taxon>Acrobeloides</taxon>
    </lineage>
</organism>
<accession>A0A914D4T0</accession>
<dbReference type="AlphaFoldDB" id="A0A914D4T0"/>
<evidence type="ECO:0000313" key="3">
    <source>
        <dbReference type="Proteomes" id="UP000887540"/>
    </source>
</evidence>
<feature type="region of interest" description="Disordered" evidence="1">
    <location>
        <begin position="276"/>
        <end position="298"/>
    </location>
</feature>
<keyword evidence="2" id="KW-0812">Transmembrane</keyword>
<feature type="transmembrane region" description="Helical" evidence="2">
    <location>
        <begin position="115"/>
        <end position="134"/>
    </location>
</feature>
<keyword evidence="2" id="KW-0472">Membrane</keyword>
<proteinExistence type="predicted"/>
<feature type="transmembrane region" description="Helical" evidence="2">
    <location>
        <begin position="73"/>
        <end position="94"/>
    </location>
</feature>
<feature type="transmembrane region" description="Helical" evidence="2">
    <location>
        <begin position="186"/>
        <end position="208"/>
    </location>
</feature>
<reference evidence="4" key="1">
    <citation type="submission" date="2022-11" db="UniProtKB">
        <authorList>
            <consortium name="WormBaseParasite"/>
        </authorList>
    </citation>
    <scope>IDENTIFICATION</scope>
</reference>
<feature type="transmembrane region" description="Helical" evidence="2">
    <location>
        <begin position="140"/>
        <end position="165"/>
    </location>
</feature>
<evidence type="ECO:0000256" key="2">
    <source>
        <dbReference type="SAM" id="Phobius"/>
    </source>
</evidence>
<sequence>MVHLRNSICLPIQYLMVFLSLLLVLIIISGQIKEDYKYFILNTITLNLLYGAYMIIYTVFFSAKYELNFGNPFTLFFVLYTSDLSFFSCLPIAVNRFSNMYFRSLYTRFVNTKKIICFIIFYDVLMVLVDYLTLHFDLRIVYFGLICFVVVSAVTFSLLTFVKIVRDSKLLSSNSKTYSDAKRAALYCLLQALVVSINPLAVGFNIIYPRIQNQQFFYTFFNLHIAICTMTDLILPMTMIMDYSLILFVLKTYRRVIEKFFTSFFKAIRGKLPQTRVTGPQSQTRVTGQSPVSIKTYS</sequence>
<keyword evidence="2" id="KW-1133">Transmembrane helix</keyword>
<feature type="transmembrane region" description="Helical" evidence="2">
    <location>
        <begin position="220"/>
        <end position="250"/>
    </location>
</feature>
<feature type="transmembrane region" description="Helical" evidence="2">
    <location>
        <begin position="12"/>
        <end position="32"/>
    </location>
</feature>
<name>A0A914D4T0_9BILA</name>
<dbReference type="Proteomes" id="UP000887540">
    <property type="component" value="Unplaced"/>
</dbReference>
<evidence type="ECO:0000256" key="1">
    <source>
        <dbReference type="SAM" id="MobiDB-lite"/>
    </source>
</evidence>
<feature type="transmembrane region" description="Helical" evidence="2">
    <location>
        <begin position="39"/>
        <end position="61"/>
    </location>
</feature>
<dbReference type="WBParaSite" id="ACRNAN_scaffold1896.g10075.t1">
    <property type="protein sequence ID" value="ACRNAN_scaffold1896.g10075.t1"/>
    <property type="gene ID" value="ACRNAN_scaffold1896.g10075"/>
</dbReference>